<dbReference type="InterPro" id="IPR042176">
    <property type="entry name" value="Pantoate_ligase_C"/>
</dbReference>
<dbReference type="GO" id="GO:0004592">
    <property type="term" value="F:pantoate-beta-alanine ligase activity"/>
    <property type="evidence" value="ECO:0007669"/>
    <property type="project" value="InterPro"/>
</dbReference>
<dbReference type="SUPFAM" id="SSF52374">
    <property type="entry name" value="Nucleotidylyl transferase"/>
    <property type="match status" value="1"/>
</dbReference>
<dbReference type="Proteomes" id="UP000323930">
    <property type="component" value="Unassembled WGS sequence"/>
</dbReference>
<comment type="caution">
    <text evidence="1">The sequence shown here is derived from an EMBL/GenBank/DDBJ whole genome shotgun (WGS) entry which is preliminary data.</text>
</comment>
<accession>A0A5D0IEC3</accession>
<gene>
    <name evidence="1" type="ORF">FUA24_07845</name>
</gene>
<keyword evidence="2" id="KW-1185">Reference proteome</keyword>
<keyword evidence="1" id="KW-0436">Ligase</keyword>
<dbReference type="Gene3D" id="3.30.1300.10">
    <property type="entry name" value="Pantoate-beta-alanine ligase, C-terminal domain"/>
    <property type="match status" value="1"/>
</dbReference>
<evidence type="ECO:0000313" key="2">
    <source>
        <dbReference type="Proteomes" id="UP000323930"/>
    </source>
</evidence>
<dbReference type="InterPro" id="IPR003721">
    <property type="entry name" value="Pantoate_ligase"/>
</dbReference>
<dbReference type="OrthoDB" id="9773087at2"/>
<proteinExistence type="predicted"/>
<dbReference type="Pfam" id="PF02569">
    <property type="entry name" value="Pantoate_ligase"/>
    <property type="match status" value="1"/>
</dbReference>
<dbReference type="RefSeq" id="WP_148541196.1">
    <property type="nucleotide sequence ID" value="NZ_VSDQ01000483.1"/>
</dbReference>
<evidence type="ECO:0000313" key="1">
    <source>
        <dbReference type="EMBL" id="TYA81320.1"/>
    </source>
</evidence>
<reference evidence="1 2" key="1">
    <citation type="submission" date="2019-08" db="EMBL/GenBank/DDBJ databases">
        <title>Seonamhaeicola sediminis sp. nov., isolated from marine sediment.</title>
        <authorList>
            <person name="Cao W.R."/>
        </authorList>
    </citation>
    <scope>NUCLEOTIDE SEQUENCE [LARGE SCALE GENOMIC DNA]</scope>
    <source>
        <strain evidence="1 2">B011</strain>
    </source>
</reference>
<protein>
    <submittedName>
        <fullName evidence="1">4-phosphopantoate--beta-alanine ligase</fullName>
    </submittedName>
</protein>
<dbReference type="GO" id="GO:0015940">
    <property type="term" value="P:pantothenate biosynthetic process"/>
    <property type="evidence" value="ECO:0007669"/>
    <property type="project" value="InterPro"/>
</dbReference>
<sequence>NHTILKLEYFIIADAKTLKPVNRKYKNKAYRAFIAVYADDIRLIDNIALN</sequence>
<feature type="non-terminal residue" evidence="1">
    <location>
        <position position="1"/>
    </location>
</feature>
<organism evidence="1 2">
    <name type="scientific">Seonamhaeicola marinus</name>
    <dbReference type="NCBI Taxonomy" id="1912246"/>
    <lineage>
        <taxon>Bacteria</taxon>
        <taxon>Pseudomonadati</taxon>
        <taxon>Bacteroidota</taxon>
        <taxon>Flavobacteriia</taxon>
        <taxon>Flavobacteriales</taxon>
        <taxon>Flavobacteriaceae</taxon>
    </lineage>
</organism>
<dbReference type="EMBL" id="VSDQ01000483">
    <property type="protein sequence ID" value="TYA81320.1"/>
    <property type="molecule type" value="Genomic_DNA"/>
</dbReference>
<dbReference type="AlphaFoldDB" id="A0A5D0IEC3"/>
<name>A0A5D0IEC3_9FLAO</name>